<keyword evidence="1" id="KW-0472">Membrane</keyword>
<sequence>MIIALIAILLAGVANFAMHRWMLESGHPAVEAATGAMRRTLGRHSTYVVEFILLLTAALATEHSWMAALLLYGIYTMLNVGTVAWLKGPPPGE</sequence>
<keyword evidence="1" id="KW-1133">Transmembrane helix</keyword>
<dbReference type="RefSeq" id="WP_169944654.1">
    <property type="nucleotide sequence ID" value="NZ_CP053015.1"/>
</dbReference>
<dbReference type="EMBL" id="CP053015">
    <property type="protein sequence ID" value="QJQ31962.1"/>
    <property type="molecule type" value="Genomic_DNA"/>
</dbReference>
<gene>
    <name evidence="2" type="ORF">GV829_05435</name>
</gene>
<feature type="transmembrane region" description="Helical" evidence="1">
    <location>
        <begin position="42"/>
        <end position="60"/>
    </location>
</feature>
<evidence type="ECO:0000313" key="2">
    <source>
        <dbReference type="EMBL" id="QJQ31962.1"/>
    </source>
</evidence>
<accession>A0A6M4AUH8</accession>
<evidence type="ECO:0000313" key="3">
    <source>
        <dbReference type="Proteomes" id="UP000503018"/>
    </source>
</evidence>
<dbReference type="Proteomes" id="UP000503018">
    <property type="component" value="Chromosome"/>
</dbReference>
<organism evidence="2 3">
    <name type="scientific">Sphingomonas lacunae</name>
    <dbReference type="NCBI Taxonomy" id="2698828"/>
    <lineage>
        <taxon>Bacteria</taxon>
        <taxon>Pseudomonadati</taxon>
        <taxon>Pseudomonadota</taxon>
        <taxon>Alphaproteobacteria</taxon>
        <taxon>Sphingomonadales</taxon>
        <taxon>Sphingomonadaceae</taxon>
        <taxon>Sphingomonas</taxon>
    </lineage>
</organism>
<protein>
    <submittedName>
        <fullName evidence="2">Uncharacterized protein</fullName>
    </submittedName>
</protein>
<dbReference type="KEGG" id="slan:GV829_05435"/>
<name>A0A6M4AUH8_9SPHN</name>
<keyword evidence="1" id="KW-0812">Transmembrane</keyword>
<dbReference type="AlphaFoldDB" id="A0A6M4AUH8"/>
<feature type="transmembrane region" description="Helical" evidence="1">
    <location>
        <begin position="67"/>
        <end position="86"/>
    </location>
</feature>
<proteinExistence type="predicted"/>
<evidence type="ECO:0000256" key="1">
    <source>
        <dbReference type="SAM" id="Phobius"/>
    </source>
</evidence>
<reference evidence="2 3" key="1">
    <citation type="submission" date="2020-01" db="EMBL/GenBank/DDBJ databases">
        <title>Sphingomonas sp. strain CSW-10.</title>
        <authorList>
            <person name="Chen W.-M."/>
        </authorList>
    </citation>
    <scope>NUCLEOTIDE SEQUENCE [LARGE SCALE GENOMIC DNA]</scope>
    <source>
        <strain evidence="2 3">CSW-10</strain>
    </source>
</reference>
<keyword evidence="3" id="KW-1185">Reference proteome</keyword>